<comment type="pathway">
    <text evidence="5">Cofactor biosynthesis; adenosylcobalamin biosynthesis; adenosylcobalamin from cob(II)yrinate a,c-diamide: step 6/7.</text>
</comment>
<dbReference type="PANTHER" id="PTHR34848">
    <property type="match status" value="1"/>
</dbReference>
<organism evidence="21 22">
    <name type="scientific">Alicyclobacillus hesperidum</name>
    <dbReference type="NCBI Taxonomy" id="89784"/>
    <lineage>
        <taxon>Bacteria</taxon>
        <taxon>Bacillati</taxon>
        <taxon>Bacillota</taxon>
        <taxon>Bacilli</taxon>
        <taxon>Bacillales</taxon>
        <taxon>Alicyclobacillaceae</taxon>
        <taxon>Alicyclobacillus</taxon>
    </lineage>
</organism>
<keyword evidence="22" id="KW-1185">Reference proteome</keyword>
<dbReference type="Pfam" id="PF02283">
    <property type="entry name" value="CobU"/>
    <property type="match status" value="1"/>
</dbReference>
<comment type="pathway">
    <text evidence="6">Cofactor biosynthesis; adenosylcobalamin biosynthesis; adenosylcobalamin from cob(II)yrinate a,c-diamide: step 5/7.</text>
</comment>
<dbReference type="EMBL" id="FNOJ01000007">
    <property type="protein sequence ID" value="SDW51105.1"/>
    <property type="molecule type" value="Genomic_DNA"/>
</dbReference>
<dbReference type="Proteomes" id="UP000182589">
    <property type="component" value="Unassembled WGS sequence"/>
</dbReference>
<evidence type="ECO:0000256" key="8">
    <source>
        <dbReference type="ARBA" id="ARBA00012016"/>
    </source>
</evidence>
<keyword evidence="10" id="KW-0169">Cobalamin biosynthesis</keyword>
<keyword evidence="15 19" id="KW-0342">GTP-binding</keyword>
<dbReference type="RefSeq" id="WP_006445598.1">
    <property type="nucleotide sequence ID" value="NZ_BSRA01000009.1"/>
</dbReference>
<evidence type="ECO:0000313" key="22">
    <source>
        <dbReference type="Proteomes" id="UP000182589"/>
    </source>
</evidence>
<evidence type="ECO:0000256" key="18">
    <source>
        <dbReference type="PIRSR" id="PIRSR006135-1"/>
    </source>
</evidence>
<evidence type="ECO:0000256" key="10">
    <source>
        <dbReference type="ARBA" id="ARBA00022573"/>
    </source>
</evidence>
<comment type="catalytic activity">
    <reaction evidence="1">
        <text>adenosylcob(III)inamide + ATP = adenosylcob(III)inamide phosphate + ADP + H(+)</text>
        <dbReference type="Rhea" id="RHEA:15769"/>
        <dbReference type="ChEBI" id="CHEBI:2480"/>
        <dbReference type="ChEBI" id="CHEBI:15378"/>
        <dbReference type="ChEBI" id="CHEBI:30616"/>
        <dbReference type="ChEBI" id="CHEBI:58502"/>
        <dbReference type="ChEBI" id="CHEBI:456216"/>
        <dbReference type="EC" id="2.7.1.156"/>
    </reaction>
</comment>
<evidence type="ECO:0000256" key="12">
    <source>
        <dbReference type="ARBA" id="ARBA00022741"/>
    </source>
</evidence>
<comment type="catalytic activity">
    <reaction evidence="2">
        <text>adenosylcob(III)inamide phosphate + GTP + H(+) = adenosylcob(III)inamide-GDP + diphosphate</text>
        <dbReference type="Rhea" id="RHEA:22712"/>
        <dbReference type="ChEBI" id="CHEBI:15378"/>
        <dbReference type="ChEBI" id="CHEBI:33019"/>
        <dbReference type="ChEBI" id="CHEBI:37565"/>
        <dbReference type="ChEBI" id="CHEBI:58502"/>
        <dbReference type="ChEBI" id="CHEBI:60487"/>
        <dbReference type="EC" id="2.7.7.62"/>
    </reaction>
</comment>
<evidence type="ECO:0000256" key="1">
    <source>
        <dbReference type="ARBA" id="ARBA00000312"/>
    </source>
</evidence>
<feature type="active site" description="GMP-histidine intermediate" evidence="18">
    <location>
        <position position="52"/>
    </location>
</feature>
<dbReference type="EMBL" id="BSRA01000009">
    <property type="protein sequence ID" value="GLV14078.1"/>
    <property type="molecule type" value="Genomic_DNA"/>
</dbReference>
<accession>A0A1H2U4I6</accession>
<sequence>MSIILVTGGARSGKSRFAEMLADHHANSGAKVIFVATAEAFDDEMAERINRHRAARDRRWRTVEEPCNPAAVVRAAQADVYLIDCLTLLLANWMFQAKVDEAGFWDKLTDLVDTLAASRATCIAVTNEIGLGIVPADPETRLYRDWLGWMNQAFARSAEQVFLVTSGIAVDLKALPGARVL</sequence>
<proteinExistence type="inferred from homology"/>
<reference evidence="21" key="2">
    <citation type="submission" date="2016-10" db="EMBL/GenBank/DDBJ databases">
        <authorList>
            <person name="de Groot N.N."/>
        </authorList>
    </citation>
    <scope>NUCLEOTIDE SEQUENCE [LARGE SCALE GENOMIC DNA]</scope>
    <source>
        <strain evidence="21">DSM 12489</strain>
    </source>
</reference>
<feature type="binding site" evidence="19">
    <location>
        <begin position="36"/>
        <end position="38"/>
    </location>
    <ligand>
        <name>GTP</name>
        <dbReference type="ChEBI" id="CHEBI:37565"/>
    </ligand>
</feature>
<comment type="function">
    <text evidence="4">Catalyzes ATP-dependent phosphorylation of adenosylcobinamide and addition of GMP to adenosylcobinamide phosphate.</text>
</comment>
<evidence type="ECO:0000256" key="7">
    <source>
        <dbReference type="ARBA" id="ARBA00007490"/>
    </source>
</evidence>
<comment type="catalytic activity">
    <reaction evidence="3">
        <text>adenosylcob(III)inamide + GTP = adenosylcob(III)inamide phosphate + GDP + H(+)</text>
        <dbReference type="Rhea" id="RHEA:15765"/>
        <dbReference type="ChEBI" id="CHEBI:2480"/>
        <dbReference type="ChEBI" id="CHEBI:15378"/>
        <dbReference type="ChEBI" id="CHEBI:37565"/>
        <dbReference type="ChEBI" id="CHEBI:58189"/>
        <dbReference type="ChEBI" id="CHEBI:58502"/>
        <dbReference type="EC" id="2.7.1.156"/>
    </reaction>
</comment>
<dbReference type="EC" id="2.7.7.62" evidence="9"/>
<evidence type="ECO:0000256" key="15">
    <source>
        <dbReference type="ARBA" id="ARBA00023134"/>
    </source>
</evidence>
<keyword evidence="13 21" id="KW-0418">Kinase</keyword>
<gene>
    <name evidence="20" type="ORF">Heshes_17620</name>
    <name evidence="21" type="ORF">SAMN04489725_10748</name>
</gene>
<keyword evidence="14" id="KW-0067">ATP-binding</keyword>
<dbReference type="SUPFAM" id="SSF52540">
    <property type="entry name" value="P-loop containing nucleoside triphosphate hydrolases"/>
    <property type="match status" value="1"/>
</dbReference>
<dbReference type="GO" id="GO:0005525">
    <property type="term" value="F:GTP binding"/>
    <property type="evidence" value="ECO:0007669"/>
    <property type="project" value="UniProtKB-KW"/>
</dbReference>
<reference evidence="22" key="1">
    <citation type="submission" date="2016-10" db="EMBL/GenBank/DDBJ databases">
        <authorList>
            <person name="Varghese N."/>
        </authorList>
    </citation>
    <scope>NUCLEOTIDE SEQUENCE [LARGE SCALE GENOMIC DNA]</scope>
    <source>
        <strain evidence="22">DSM 12489</strain>
    </source>
</reference>
<dbReference type="PIRSF" id="PIRSF006135">
    <property type="entry name" value="CobU"/>
    <property type="match status" value="1"/>
</dbReference>
<name>A0A1H2U4I6_9BACL</name>
<feature type="binding site" evidence="19">
    <location>
        <begin position="8"/>
        <end position="15"/>
    </location>
    <ligand>
        <name>GTP</name>
        <dbReference type="ChEBI" id="CHEBI:37565"/>
    </ligand>
</feature>
<dbReference type="InterPro" id="IPR003203">
    <property type="entry name" value="CobU/CobP"/>
</dbReference>
<reference evidence="20" key="3">
    <citation type="submission" date="2023-02" db="EMBL/GenBank/DDBJ databases">
        <title>Proposal of a novel subspecies: Alicyclobacillus hesperidum subspecies aegle.</title>
        <authorList>
            <person name="Goto K."/>
            <person name="Fujii T."/>
            <person name="Yasui K."/>
            <person name="Mochida K."/>
            <person name="Kato-Tanaka Y."/>
            <person name="Morohoshi S."/>
            <person name="An S.Y."/>
            <person name="Kasai H."/>
            <person name="Yokota A."/>
        </authorList>
    </citation>
    <scope>NUCLEOTIDE SEQUENCE</scope>
    <source>
        <strain evidence="20">DSM 12766</strain>
    </source>
</reference>
<dbReference type="EC" id="2.7.1.156" evidence="8"/>
<dbReference type="GO" id="GO:0005524">
    <property type="term" value="F:ATP binding"/>
    <property type="evidence" value="ECO:0007669"/>
    <property type="project" value="UniProtKB-KW"/>
</dbReference>
<evidence type="ECO:0000256" key="14">
    <source>
        <dbReference type="ARBA" id="ARBA00022840"/>
    </source>
</evidence>
<feature type="binding site" evidence="19">
    <location>
        <position position="64"/>
    </location>
    <ligand>
        <name>GTP</name>
        <dbReference type="ChEBI" id="CHEBI:37565"/>
    </ligand>
</feature>
<dbReference type="PANTHER" id="PTHR34848:SF1">
    <property type="entry name" value="BIFUNCTIONAL ADENOSYLCOBALAMIN BIOSYNTHESIS PROTEIN COBU"/>
    <property type="match status" value="1"/>
</dbReference>
<dbReference type="GO" id="GO:0008820">
    <property type="term" value="F:cobinamide phosphate guanylyltransferase activity"/>
    <property type="evidence" value="ECO:0007669"/>
    <property type="project" value="UniProtKB-EC"/>
</dbReference>
<evidence type="ECO:0000256" key="13">
    <source>
        <dbReference type="ARBA" id="ARBA00022777"/>
    </source>
</evidence>
<evidence type="ECO:0000256" key="17">
    <source>
        <dbReference type="ARBA" id="ARBA00030571"/>
    </source>
</evidence>
<dbReference type="Gene3D" id="3.40.50.300">
    <property type="entry name" value="P-loop containing nucleotide triphosphate hydrolases"/>
    <property type="match status" value="1"/>
</dbReference>
<keyword evidence="21" id="KW-0548">Nucleotidyltransferase</keyword>
<dbReference type="UniPathway" id="UPA00148">
    <property type="reaction ID" value="UER00236"/>
</dbReference>
<evidence type="ECO:0000256" key="2">
    <source>
        <dbReference type="ARBA" id="ARBA00000711"/>
    </source>
</evidence>
<protein>
    <recommendedName>
        <fullName evidence="16">Adenosylcobinamide kinase</fullName>
        <ecNumber evidence="8">2.7.1.156</ecNumber>
        <ecNumber evidence="9">2.7.7.62</ecNumber>
    </recommendedName>
    <alternativeName>
        <fullName evidence="17">Adenosylcobinamide-phosphate guanylyltransferase</fullName>
    </alternativeName>
</protein>
<dbReference type="STRING" id="89784.SAMN04489725_10748"/>
<dbReference type="AlphaFoldDB" id="A0A1H2U4I6"/>
<evidence type="ECO:0000256" key="9">
    <source>
        <dbReference type="ARBA" id="ARBA00012523"/>
    </source>
</evidence>
<evidence type="ECO:0000256" key="3">
    <source>
        <dbReference type="ARBA" id="ARBA00001522"/>
    </source>
</evidence>
<evidence type="ECO:0000313" key="20">
    <source>
        <dbReference type="EMBL" id="GLV14078.1"/>
    </source>
</evidence>
<keyword evidence="12 19" id="KW-0547">Nucleotide-binding</keyword>
<dbReference type="Proteomes" id="UP001157137">
    <property type="component" value="Unassembled WGS sequence"/>
</dbReference>
<evidence type="ECO:0000256" key="19">
    <source>
        <dbReference type="PIRSR" id="PIRSR006135-2"/>
    </source>
</evidence>
<evidence type="ECO:0000256" key="16">
    <source>
        <dbReference type="ARBA" id="ARBA00029570"/>
    </source>
</evidence>
<evidence type="ECO:0000313" key="21">
    <source>
        <dbReference type="EMBL" id="SDW51105.1"/>
    </source>
</evidence>
<dbReference type="NCBIfam" id="NF004469">
    <property type="entry name" value="PRK05800.1"/>
    <property type="match status" value="1"/>
</dbReference>
<comment type="similarity">
    <text evidence="7">Belongs to the CobU/CobP family.</text>
</comment>
<keyword evidence="11 21" id="KW-0808">Transferase</keyword>
<feature type="binding site" evidence="19">
    <location>
        <position position="84"/>
    </location>
    <ligand>
        <name>GTP</name>
        <dbReference type="ChEBI" id="CHEBI:37565"/>
    </ligand>
</feature>
<evidence type="ECO:0000256" key="5">
    <source>
        <dbReference type="ARBA" id="ARBA00004692"/>
    </source>
</evidence>
<evidence type="ECO:0000256" key="11">
    <source>
        <dbReference type="ARBA" id="ARBA00022679"/>
    </source>
</evidence>
<feature type="binding site" evidence="19">
    <location>
        <begin position="53"/>
        <end position="56"/>
    </location>
    <ligand>
        <name>GTP</name>
        <dbReference type="ChEBI" id="CHEBI:37565"/>
    </ligand>
</feature>
<dbReference type="GO" id="GO:0009236">
    <property type="term" value="P:cobalamin biosynthetic process"/>
    <property type="evidence" value="ECO:0007669"/>
    <property type="project" value="UniProtKB-UniPathway"/>
</dbReference>
<dbReference type="CDD" id="cd00544">
    <property type="entry name" value="CobU"/>
    <property type="match status" value="1"/>
</dbReference>
<evidence type="ECO:0000256" key="6">
    <source>
        <dbReference type="ARBA" id="ARBA00005159"/>
    </source>
</evidence>
<dbReference type="InterPro" id="IPR027417">
    <property type="entry name" value="P-loop_NTPase"/>
</dbReference>
<dbReference type="GO" id="GO:0043752">
    <property type="term" value="F:adenosylcobinamide kinase activity"/>
    <property type="evidence" value="ECO:0007669"/>
    <property type="project" value="UniProtKB-EC"/>
</dbReference>
<evidence type="ECO:0000256" key="4">
    <source>
        <dbReference type="ARBA" id="ARBA00003889"/>
    </source>
</evidence>